<evidence type="ECO:0000256" key="2">
    <source>
        <dbReference type="SAM" id="Phobius"/>
    </source>
</evidence>
<dbReference type="SUPFAM" id="SSF52151">
    <property type="entry name" value="FabD/lysophospholipase-like"/>
    <property type="match status" value="2"/>
</dbReference>
<keyword evidence="2" id="KW-1133">Transmembrane helix</keyword>
<reference evidence="3 4" key="1">
    <citation type="submission" date="2015-11" db="EMBL/GenBank/DDBJ databases">
        <title>Genome-wide analysis reveals the secondary metabolome in Streptomyces kanasensis ZX01.</title>
        <authorList>
            <person name="Zhang G."/>
            <person name="Han L."/>
            <person name="Feng J."/>
            <person name="Zhang X."/>
        </authorList>
    </citation>
    <scope>NUCLEOTIDE SEQUENCE [LARGE SCALE GENOMIC DNA]</scope>
    <source>
        <strain evidence="3 4">ZX01</strain>
    </source>
</reference>
<sequence length="1017" mass="109119">MDLQLAGNGAVARKIVTKDSAQLFLDGIWQDCTMFIPGYALFLAGAFALGHRLLYRDSARLWARRGFVLTVVMALADMVGENLFLALALYRIKDGAYPDALLAAAACFALLKWTLAVPLIVTAFWILGLLLARGLRPPPRVVSGELNRSKPEIVAAGAEVSEDEKPDVIVPPLAPHDWVPRGKWAAPYPSTGDDSGTEPGVPQDSAPSTGDDSGTEPGVPQDSAPSTGDDSGTEPGVPQDSAPSTGDDSGTEPGVPQDSAPSTGDDSGTEPGVPQDSALCRWRTRAYQLPGRKPAESGFCVSGGGIRSAAVTMGALQALRRQLLRSRYLVSVSGGGYTAGALQLALTSERPTKEDGTLLLSPAQLATPADAFAAGSPEEDHVRRHAKYLADSPKDYLLAAGTVLRGLAVSFGLLTLAFAALGQYLHLFYTHLPLTDLSRFTWRAPTALELRPHAWVSVVALLGLAGVLSVVFALVQMYGGKTRPPWQRSTVTAVVGLAAAVSVYVIVLPAVIWFFAWLAGWHWVPQDGAGGALGLLGAITAAATALGTVFVIAYRGVKKVLPTGQKAPLLRGGKTLLVTLGSRGWIRGVVCWLVLLLVAFFGLALMSWTAVHSGNWHWAWQAGVPVVLVVLAVSIDQTVFSLHPFYRRRLAGAFSLRRAVLRDGSVGVVPYDYSTELTLLSRYAARVEKPEAFPQVLFVASAAVSTRNRTAPGRPAVPFTFASDYVGGPDTGWVRTDTMENTAPLLIRRDLTVQSAVAISGAAFASAMGTQTMFMERLLALTNLRLGSWIPNPLYLAELLAQGPDRRMPRLPRVRRLRYQLQELVNRYSDTSPLLLCTDGGHFDNLGLVELLRLRCRTVYVIDASGDDPPLATTLAQAVTLAYEELGVRITFDGPDDLDPLDLVPGSGTPLGPATPMKALNARFSKRCAVRGTITYPEPIPFSDGKPDDDKGTIIFVKANLTSAMPYELLSYAVEEEAFPRVSTMDQWFDHTQFDAYRALGHFMGMEAAALAPPYEP</sequence>
<accession>A0A100Y0M6</accession>
<organism evidence="3 4">
    <name type="scientific">Streptomyces kanasensis</name>
    <dbReference type="NCBI Taxonomy" id="936756"/>
    <lineage>
        <taxon>Bacteria</taxon>
        <taxon>Bacillati</taxon>
        <taxon>Actinomycetota</taxon>
        <taxon>Actinomycetes</taxon>
        <taxon>Kitasatosporales</taxon>
        <taxon>Streptomycetaceae</taxon>
        <taxon>Streptomyces</taxon>
    </lineage>
</organism>
<evidence type="ECO:0000256" key="1">
    <source>
        <dbReference type="SAM" id="MobiDB-lite"/>
    </source>
</evidence>
<comment type="caution">
    <text evidence="3">The sequence shown here is derived from an EMBL/GenBank/DDBJ whole genome shotgun (WGS) entry which is preliminary data.</text>
</comment>
<feature type="transmembrane region" description="Helical" evidence="2">
    <location>
        <begin position="618"/>
        <end position="640"/>
    </location>
</feature>
<dbReference type="InterPro" id="IPR016035">
    <property type="entry name" value="Acyl_Trfase/lysoPLipase"/>
</dbReference>
<feature type="transmembrane region" description="Helical" evidence="2">
    <location>
        <begin position="454"/>
        <end position="479"/>
    </location>
</feature>
<dbReference type="Proteomes" id="UP000054011">
    <property type="component" value="Unassembled WGS sequence"/>
</dbReference>
<feature type="transmembrane region" description="Helical" evidence="2">
    <location>
        <begin position="396"/>
        <end position="421"/>
    </location>
</feature>
<evidence type="ECO:0000313" key="4">
    <source>
        <dbReference type="Proteomes" id="UP000054011"/>
    </source>
</evidence>
<dbReference type="GO" id="GO:0005829">
    <property type="term" value="C:cytosol"/>
    <property type="evidence" value="ECO:0007669"/>
    <property type="project" value="TreeGrafter"/>
</dbReference>
<keyword evidence="2" id="KW-0812">Transmembrane</keyword>
<evidence type="ECO:0000313" key="3">
    <source>
        <dbReference type="EMBL" id="KUH35524.1"/>
    </source>
</evidence>
<feature type="transmembrane region" description="Helical" evidence="2">
    <location>
        <begin position="584"/>
        <end position="606"/>
    </location>
</feature>
<dbReference type="EMBL" id="LNSV01000133">
    <property type="protein sequence ID" value="KUH35524.1"/>
    <property type="molecule type" value="Genomic_DNA"/>
</dbReference>
<dbReference type="PANTHER" id="PTHR10728">
    <property type="entry name" value="CYTOSOLIC PHOSPHOLIPASE A2"/>
    <property type="match status" value="1"/>
</dbReference>
<keyword evidence="2" id="KW-0472">Membrane</keyword>
<dbReference type="PANTHER" id="PTHR10728:SF40">
    <property type="entry name" value="PATATIN FAMILY PROTEIN"/>
    <property type="match status" value="1"/>
</dbReference>
<feature type="transmembrane region" description="Helical" evidence="2">
    <location>
        <begin position="34"/>
        <end position="55"/>
    </location>
</feature>
<gene>
    <name evidence="3" type="ORF">ATE80_28745</name>
</gene>
<name>A0A100Y0M6_9ACTN</name>
<feature type="transmembrane region" description="Helical" evidence="2">
    <location>
        <begin position="491"/>
        <end position="519"/>
    </location>
</feature>
<dbReference type="AlphaFoldDB" id="A0A100Y0M6"/>
<feature type="region of interest" description="Disordered" evidence="1">
    <location>
        <begin position="157"/>
        <end position="279"/>
    </location>
</feature>
<dbReference type="Gene3D" id="3.40.1090.10">
    <property type="entry name" value="Cytosolic phospholipase A2 catalytic domain"/>
    <property type="match status" value="1"/>
</dbReference>
<dbReference type="GO" id="GO:0004623">
    <property type="term" value="F:phospholipase A2 activity"/>
    <property type="evidence" value="ECO:0007669"/>
    <property type="project" value="TreeGrafter"/>
</dbReference>
<feature type="transmembrane region" description="Helical" evidence="2">
    <location>
        <begin position="67"/>
        <end position="90"/>
    </location>
</feature>
<feature type="transmembrane region" description="Helical" evidence="2">
    <location>
        <begin position="531"/>
        <end position="554"/>
    </location>
</feature>
<protein>
    <submittedName>
        <fullName evidence="3">Uncharacterized protein</fullName>
    </submittedName>
</protein>
<proteinExistence type="predicted"/>
<feature type="transmembrane region" description="Helical" evidence="2">
    <location>
        <begin position="102"/>
        <end position="131"/>
    </location>
</feature>
<keyword evidence="4" id="KW-1185">Reference proteome</keyword>
<dbReference type="GO" id="GO:0046475">
    <property type="term" value="P:glycerophospholipid catabolic process"/>
    <property type="evidence" value="ECO:0007669"/>
    <property type="project" value="TreeGrafter"/>
</dbReference>